<keyword evidence="9 10" id="KW-0807">Transducer</keyword>
<feature type="transmembrane region" description="Helical" evidence="10">
    <location>
        <begin position="192"/>
        <end position="219"/>
    </location>
</feature>
<dbReference type="GO" id="GO:0005549">
    <property type="term" value="F:odorant binding"/>
    <property type="evidence" value="ECO:0007669"/>
    <property type="project" value="InterPro"/>
</dbReference>
<comment type="caution">
    <text evidence="10">Lacks conserved residue(s) required for the propagation of feature annotation.</text>
</comment>
<name>A0A8J5QSQ4_9HYME</name>
<feature type="transmembrane region" description="Helical" evidence="10">
    <location>
        <begin position="38"/>
        <end position="58"/>
    </location>
</feature>
<evidence type="ECO:0000256" key="3">
    <source>
        <dbReference type="ARBA" id="ARBA00022606"/>
    </source>
</evidence>
<feature type="transmembrane region" description="Helical" evidence="10">
    <location>
        <begin position="267"/>
        <end position="287"/>
    </location>
</feature>
<dbReference type="GO" id="GO:0004984">
    <property type="term" value="F:olfactory receptor activity"/>
    <property type="evidence" value="ECO:0007669"/>
    <property type="project" value="InterPro"/>
</dbReference>
<dbReference type="GO" id="GO:0007165">
    <property type="term" value="P:signal transduction"/>
    <property type="evidence" value="ECO:0007669"/>
    <property type="project" value="UniProtKB-KW"/>
</dbReference>
<dbReference type="Proteomes" id="UP000729913">
    <property type="component" value="Unassembled WGS sequence"/>
</dbReference>
<keyword evidence="7 10" id="KW-0472">Membrane</keyword>
<sequence>MSKSKLAEYIAYENLIRLLLSTIGLWSPEESSLFCRSIIYLQMSTCILPFVGVFNFFRTNFTNVSLATKSFSLLASYLTIIVKGFAIVLNRKDVKDLRKMLVSHYNNLIRDPKMTNIVLDQITTIRRLSYVAIFFVVVACMSYIIIPIIFIISQLIRGADHIKYILPFPTIYNWEIPPNGFRYRVHFLTESFAIFSIILITIAVDNLYSLHVFQMIGFLREISYRMKHFHEDNDDKGSSDLVVRRCVFQYGILIASCRKLQRIYGPIILWTMGTNAVILCAVTFQLSQMSSISIGRIILFTAYAGVKLIQVFIYAWAGSRLTAESEDCKAAIYSANWVGNKSFMRNIIIMLSQKPLILTACNYSIVSVEMFGSVLNTTASYFLLLNTFDEA</sequence>
<reference evidence="11" key="1">
    <citation type="submission" date="2020-03" db="EMBL/GenBank/DDBJ databases">
        <authorList>
            <person name="Chebbi M.A."/>
            <person name="Drezen J.M."/>
        </authorList>
    </citation>
    <scope>NUCLEOTIDE SEQUENCE</scope>
    <source>
        <tissue evidence="11">Whole body</tissue>
    </source>
</reference>
<dbReference type="AlphaFoldDB" id="A0A8J5QSQ4"/>
<evidence type="ECO:0000256" key="5">
    <source>
        <dbReference type="ARBA" id="ARBA00022725"/>
    </source>
</evidence>
<evidence type="ECO:0000256" key="2">
    <source>
        <dbReference type="ARBA" id="ARBA00022475"/>
    </source>
</evidence>
<comment type="caution">
    <text evidence="11">The sequence shown here is derived from an EMBL/GenBank/DDBJ whole genome shotgun (WGS) entry which is preliminary data.</text>
</comment>
<feature type="transmembrane region" description="Helical" evidence="10">
    <location>
        <begin position="293"/>
        <end position="317"/>
    </location>
</feature>
<keyword evidence="12" id="KW-1185">Reference proteome</keyword>
<evidence type="ECO:0000256" key="9">
    <source>
        <dbReference type="ARBA" id="ARBA00023224"/>
    </source>
</evidence>
<reference evidence="11" key="2">
    <citation type="submission" date="2021-04" db="EMBL/GenBank/DDBJ databases">
        <title>Genome-wide patterns of bracovirus chromosomal integration into multiple host tissues during parasitism.</title>
        <authorList>
            <person name="Chebbi M.A.C."/>
        </authorList>
    </citation>
    <scope>NUCLEOTIDE SEQUENCE</scope>
    <source>
        <tissue evidence="11">Whole body</tissue>
    </source>
</reference>
<proteinExistence type="inferred from homology"/>
<feature type="transmembrane region" description="Helical" evidence="10">
    <location>
        <begin position="70"/>
        <end position="90"/>
    </location>
</feature>
<evidence type="ECO:0000256" key="8">
    <source>
        <dbReference type="ARBA" id="ARBA00023170"/>
    </source>
</evidence>
<dbReference type="GO" id="GO:0005886">
    <property type="term" value="C:plasma membrane"/>
    <property type="evidence" value="ECO:0007669"/>
    <property type="project" value="UniProtKB-SubCell"/>
</dbReference>
<dbReference type="OrthoDB" id="8185860at2759"/>
<keyword evidence="3 10" id="KW-0716">Sensory transduction</keyword>
<dbReference type="EMBL" id="JAAOIC020000047">
    <property type="protein sequence ID" value="KAG8037781.1"/>
    <property type="molecule type" value="Genomic_DNA"/>
</dbReference>
<comment type="similarity">
    <text evidence="10">Belongs to the insect chemoreceptor superfamily. Heteromeric odorant receptor channel (TC 1.A.69) family.</text>
</comment>
<keyword evidence="4 10" id="KW-0812">Transmembrane</keyword>
<evidence type="ECO:0000313" key="12">
    <source>
        <dbReference type="Proteomes" id="UP000729913"/>
    </source>
</evidence>
<keyword evidence="5 10" id="KW-0552">Olfaction</keyword>
<dbReference type="InterPro" id="IPR004117">
    <property type="entry name" value="7tm6_olfct_rcpt"/>
</dbReference>
<dbReference type="Pfam" id="PF02949">
    <property type="entry name" value="7tm_6"/>
    <property type="match status" value="1"/>
</dbReference>
<keyword evidence="2" id="KW-1003">Cell membrane</keyword>
<gene>
    <name evidence="11" type="ORF">G9C98_005992</name>
</gene>
<protein>
    <recommendedName>
        <fullName evidence="10">Odorant receptor</fullName>
    </recommendedName>
</protein>
<accession>A0A8J5QSQ4</accession>
<evidence type="ECO:0000313" key="11">
    <source>
        <dbReference type="EMBL" id="KAG8037781.1"/>
    </source>
</evidence>
<keyword evidence="8 10" id="KW-0675">Receptor</keyword>
<keyword evidence="6 10" id="KW-1133">Transmembrane helix</keyword>
<comment type="subcellular location">
    <subcellularLocation>
        <location evidence="1 10">Cell membrane</location>
        <topology evidence="1 10">Multi-pass membrane protein</topology>
    </subcellularLocation>
</comment>
<evidence type="ECO:0000256" key="1">
    <source>
        <dbReference type="ARBA" id="ARBA00004651"/>
    </source>
</evidence>
<dbReference type="PANTHER" id="PTHR21137">
    <property type="entry name" value="ODORANT RECEPTOR"/>
    <property type="match status" value="1"/>
</dbReference>
<evidence type="ECO:0000256" key="7">
    <source>
        <dbReference type="ARBA" id="ARBA00023136"/>
    </source>
</evidence>
<evidence type="ECO:0000256" key="6">
    <source>
        <dbReference type="ARBA" id="ARBA00022989"/>
    </source>
</evidence>
<evidence type="ECO:0000256" key="10">
    <source>
        <dbReference type="RuleBase" id="RU351113"/>
    </source>
</evidence>
<dbReference type="PANTHER" id="PTHR21137:SF35">
    <property type="entry name" value="ODORANT RECEPTOR 19A-RELATED"/>
    <property type="match status" value="1"/>
</dbReference>
<organism evidence="11 12">
    <name type="scientific">Cotesia typhae</name>
    <dbReference type="NCBI Taxonomy" id="2053667"/>
    <lineage>
        <taxon>Eukaryota</taxon>
        <taxon>Metazoa</taxon>
        <taxon>Ecdysozoa</taxon>
        <taxon>Arthropoda</taxon>
        <taxon>Hexapoda</taxon>
        <taxon>Insecta</taxon>
        <taxon>Pterygota</taxon>
        <taxon>Neoptera</taxon>
        <taxon>Endopterygota</taxon>
        <taxon>Hymenoptera</taxon>
        <taxon>Apocrita</taxon>
        <taxon>Ichneumonoidea</taxon>
        <taxon>Braconidae</taxon>
        <taxon>Microgastrinae</taxon>
        <taxon>Cotesia</taxon>
    </lineage>
</organism>
<feature type="transmembrane region" description="Helical" evidence="10">
    <location>
        <begin position="130"/>
        <end position="156"/>
    </location>
</feature>
<evidence type="ECO:0000256" key="4">
    <source>
        <dbReference type="ARBA" id="ARBA00022692"/>
    </source>
</evidence>